<dbReference type="Proteomes" id="UP000694700">
    <property type="component" value="Unplaced"/>
</dbReference>
<feature type="compositionally biased region" description="Basic and acidic residues" evidence="18">
    <location>
        <begin position="1185"/>
        <end position="1203"/>
    </location>
</feature>
<dbReference type="SUPFAM" id="SSF57903">
    <property type="entry name" value="FYVE/PHD zinc finger"/>
    <property type="match status" value="2"/>
</dbReference>
<evidence type="ECO:0000259" key="22">
    <source>
        <dbReference type="PROSITE" id="PS51194"/>
    </source>
</evidence>
<dbReference type="FunFam" id="3.30.40.10:FF:000011">
    <property type="entry name" value="chromodomain-helicase-DNA-binding protein 4 isoform X1"/>
    <property type="match status" value="1"/>
</dbReference>
<evidence type="ECO:0000256" key="8">
    <source>
        <dbReference type="ARBA" id="ARBA00022801"/>
    </source>
</evidence>
<dbReference type="InterPro" id="IPR049730">
    <property type="entry name" value="SNF2/RAD54-like_C"/>
</dbReference>
<dbReference type="Pfam" id="PF00385">
    <property type="entry name" value="Chromo"/>
    <property type="match status" value="1"/>
</dbReference>
<dbReference type="InterPro" id="IPR027417">
    <property type="entry name" value="P-loop_NTPase"/>
</dbReference>
<organism evidence="23 24">
    <name type="scientific">Cyprinus carpio</name>
    <name type="common">Common carp</name>
    <dbReference type="NCBI Taxonomy" id="7962"/>
    <lineage>
        <taxon>Eukaryota</taxon>
        <taxon>Metazoa</taxon>
        <taxon>Chordata</taxon>
        <taxon>Craniata</taxon>
        <taxon>Vertebrata</taxon>
        <taxon>Euteleostomi</taxon>
        <taxon>Actinopterygii</taxon>
        <taxon>Neopterygii</taxon>
        <taxon>Teleostei</taxon>
        <taxon>Ostariophysi</taxon>
        <taxon>Cypriniformes</taxon>
        <taxon>Cyprinidae</taxon>
        <taxon>Cyprininae</taxon>
        <taxon>Cyprinus</taxon>
    </lineage>
</organism>
<keyword evidence="14" id="KW-0804">Transcription</keyword>
<feature type="domain" description="PHD-type" evidence="20">
    <location>
        <begin position="266"/>
        <end position="313"/>
    </location>
</feature>
<dbReference type="InterPro" id="IPR023780">
    <property type="entry name" value="Chromo_domain"/>
</dbReference>
<dbReference type="CDD" id="cd15531">
    <property type="entry name" value="PHD1_CHD_II"/>
    <property type="match status" value="1"/>
</dbReference>
<dbReference type="Gene3D" id="3.30.40.10">
    <property type="entry name" value="Zinc/RING finger domain, C3HC4 (zinc finger)"/>
    <property type="match status" value="2"/>
</dbReference>
<keyword evidence="7 17" id="KW-0863">Zinc-finger</keyword>
<dbReference type="SUPFAM" id="SSF52540">
    <property type="entry name" value="P-loop containing nucleoside triphosphate hydrolases"/>
    <property type="match status" value="2"/>
</dbReference>
<dbReference type="CDD" id="cd18667">
    <property type="entry name" value="CD1_tandem_CHD3-4_like"/>
    <property type="match status" value="1"/>
</dbReference>
<dbReference type="SMART" id="SM00249">
    <property type="entry name" value="PHD"/>
    <property type="match status" value="2"/>
</dbReference>
<evidence type="ECO:0000256" key="18">
    <source>
        <dbReference type="SAM" id="MobiDB-lite"/>
    </source>
</evidence>
<dbReference type="GO" id="GO:0003677">
    <property type="term" value="F:DNA binding"/>
    <property type="evidence" value="ECO:0007669"/>
    <property type="project" value="UniProtKB-KW"/>
</dbReference>
<feature type="compositionally biased region" description="Acidic residues" evidence="18">
    <location>
        <begin position="1175"/>
        <end position="1184"/>
    </location>
</feature>
<name>A0A8C1TJ33_CYPCA</name>
<keyword evidence="11" id="KW-0156">Chromatin regulator</keyword>
<evidence type="ECO:0000256" key="6">
    <source>
        <dbReference type="ARBA" id="ARBA00022741"/>
    </source>
</evidence>
<dbReference type="GO" id="GO:0016887">
    <property type="term" value="F:ATP hydrolysis activity"/>
    <property type="evidence" value="ECO:0007669"/>
    <property type="project" value="TreeGrafter"/>
</dbReference>
<protein>
    <submittedName>
        <fullName evidence="23">Chromodomain helicase DNA binding protein 3</fullName>
    </submittedName>
</protein>
<dbReference type="InterPro" id="IPR001650">
    <property type="entry name" value="Helicase_C-like"/>
</dbReference>
<dbReference type="Pfam" id="PF06461">
    <property type="entry name" value="CHDII_SANT-like"/>
    <property type="match status" value="1"/>
</dbReference>
<dbReference type="GO" id="GO:0016581">
    <property type="term" value="C:NuRD complex"/>
    <property type="evidence" value="ECO:0007669"/>
    <property type="project" value="TreeGrafter"/>
</dbReference>
<dbReference type="CDD" id="cd15532">
    <property type="entry name" value="PHD2_CHD_II"/>
    <property type="match status" value="1"/>
</dbReference>
<dbReference type="InterPro" id="IPR019787">
    <property type="entry name" value="Znf_PHD-finger"/>
</dbReference>
<evidence type="ECO:0000259" key="19">
    <source>
        <dbReference type="PROSITE" id="PS50013"/>
    </source>
</evidence>
<evidence type="ECO:0000256" key="9">
    <source>
        <dbReference type="ARBA" id="ARBA00022833"/>
    </source>
</evidence>
<dbReference type="InterPro" id="IPR012957">
    <property type="entry name" value="CHD_C2"/>
</dbReference>
<feature type="domain" description="Helicase C-terminal" evidence="22">
    <location>
        <begin position="871"/>
        <end position="1036"/>
    </location>
</feature>
<dbReference type="PROSITE" id="PS01359">
    <property type="entry name" value="ZF_PHD_1"/>
    <property type="match status" value="2"/>
</dbReference>
<evidence type="ECO:0000256" key="3">
    <source>
        <dbReference type="ARBA" id="ARBA00022553"/>
    </source>
</evidence>
<feature type="compositionally biased region" description="Basic residues" evidence="18">
    <location>
        <begin position="152"/>
        <end position="167"/>
    </location>
</feature>
<dbReference type="Ensembl" id="ENSCCRT00015023750.1">
    <property type="protein sequence ID" value="ENSCCRP00015022911.1"/>
    <property type="gene ID" value="ENSCCRG00015002887.1"/>
</dbReference>
<reference evidence="23" key="1">
    <citation type="submission" date="2025-08" db="UniProtKB">
        <authorList>
            <consortium name="Ensembl"/>
        </authorList>
    </citation>
    <scope>IDENTIFICATION</scope>
</reference>
<keyword evidence="4" id="KW-0479">Metal-binding</keyword>
<dbReference type="PROSITE" id="PS51194">
    <property type="entry name" value="HELICASE_CTER"/>
    <property type="match status" value="1"/>
</dbReference>
<evidence type="ECO:0000313" key="24">
    <source>
        <dbReference type="Proteomes" id="UP000694700"/>
    </source>
</evidence>
<keyword evidence="13" id="KW-0238">DNA-binding</keyword>
<keyword evidence="10" id="KW-0067">ATP-binding</keyword>
<dbReference type="InterPro" id="IPR013083">
    <property type="entry name" value="Znf_RING/FYVE/PHD"/>
</dbReference>
<dbReference type="FunFam" id="2.40.50.40:FF:000017">
    <property type="entry name" value="chromodomain-helicase-DNA-binding protein 3 isoform X3"/>
    <property type="match status" value="1"/>
</dbReference>
<feature type="compositionally biased region" description="Basic and acidic residues" evidence="18">
    <location>
        <begin position="1363"/>
        <end position="1396"/>
    </location>
</feature>
<dbReference type="InterPro" id="IPR019786">
    <property type="entry name" value="Zinc_finger_PHD-type_CS"/>
</dbReference>
<dbReference type="Pfam" id="PF00628">
    <property type="entry name" value="PHD"/>
    <property type="match status" value="2"/>
</dbReference>
<feature type="compositionally biased region" description="Acidic residues" evidence="18">
    <location>
        <begin position="126"/>
        <end position="135"/>
    </location>
</feature>
<evidence type="ECO:0000313" key="23">
    <source>
        <dbReference type="Ensembl" id="ENSCCRP00015022911.1"/>
    </source>
</evidence>
<feature type="compositionally biased region" description="Low complexity" evidence="18">
    <location>
        <begin position="51"/>
        <end position="62"/>
    </location>
</feature>
<dbReference type="SMART" id="SM00487">
    <property type="entry name" value="DEXDc"/>
    <property type="match status" value="1"/>
</dbReference>
<keyword evidence="5" id="KW-0677">Repeat</keyword>
<feature type="compositionally biased region" description="Polar residues" evidence="18">
    <location>
        <begin position="1347"/>
        <end position="1361"/>
    </location>
</feature>
<feature type="domain" description="Helicase ATP-binding" evidence="21">
    <location>
        <begin position="555"/>
        <end position="739"/>
    </location>
</feature>
<dbReference type="SMART" id="SM01146">
    <property type="entry name" value="DUF1086"/>
    <property type="match status" value="1"/>
</dbReference>
<dbReference type="InterPro" id="IPR011011">
    <property type="entry name" value="Znf_FYVE_PHD"/>
</dbReference>
<accession>A0A8C1TJ33</accession>
<keyword evidence="8" id="KW-0378">Hydrolase</keyword>
<comment type="catalytic activity">
    <reaction evidence="16">
        <text>ATP + H2O = ADP + phosphate + H(+)</text>
        <dbReference type="Rhea" id="RHEA:13065"/>
        <dbReference type="ChEBI" id="CHEBI:15377"/>
        <dbReference type="ChEBI" id="CHEBI:15378"/>
        <dbReference type="ChEBI" id="CHEBI:30616"/>
        <dbReference type="ChEBI" id="CHEBI:43474"/>
        <dbReference type="ChEBI" id="CHEBI:456216"/>
    </reaction>
</comment>
<feature type="region of interest" description="Disordered" evidence="18">
    <location>
        <begin position="1157"/>
        <end position="1207"/>
    </location>
</feature>
<dbReference type="InterPro" id="IPR000953">
    <property type="entry name" value="Chromo/chromo_shadow_dom"/>
</dbReference>
<dbReference type="CDD" id="cd18662">
    <property type="entry name" value="CD2_tandem_CHD3-4_like"/>
    <property type="match status" value="1"/>
</dbReference>
<dbReference type="PANTHER" id="PTHR45623:SF9">
    <property type="entry name" value="CHROMODOMAIN-HELICASE-DNA-BINDING PROTEIN 3"/>
    <property type="match status" value="1"/>
</dbReference>
<evidence type="ECO:0000256" key="12">
    <source>
        <dbReference type="ARBA" id="ARBA00023015"/>
    </source>
</evidence>
<feature type="domain" description="Chromo" evidence="19">
    <location>
        <begin position="443"/>
        <end position="504"/>
    </location>
</feature>
<comment type="subcellular location">
    <subcellularLocation>
        <location evidence="1">Nucleus</location>
    </subcellularLocation>
</comment>
<evidence type="ECO:0000256" key="16">
    <source>
        <dbReference type="ARBA" id="ARBA00049360"/>
    </source>
</evidence>
<dbReference type="InterPro" id="IPR009462">
    <property type="entry name" value="CHD_II_SANT-like"/>
</dbReference>
<dbReference type="GO" id="GO:0042393">
    <property type="term" value="F:histone binding"/>
    <property type="evidence" value="ECO:0007669"/>
    <property type="project" value="TreeGrafter"/>
</dbReference>
<dbReference type="FunFam" id="2.40.50.40:FF:000003">
    <property type="entry name" value="chromodomain-helicase-DNA-binding protein 3 isoform X1"/>
    <property type="match status" value="1"/>
</dbReference>
<feature type="region of interest" description="Disordered" evidence="18">
    <location>
        <begin position="504"/>
        <end position="527"/>
    </location>
</feature>
<keyword evidence="6" id="KW-0547">Nucleotide-binding</keyword>
<evidence type="ECO:0000256" key="17">
    <source>
        <dbReference type="PROSITE-ProRule" id="PRU00146"/>
    </source>
</evidence>
<dbReference type="Gene3D" id="3.40.50.300">
    <property type="entry name" value="P-loop containing nucleotide triphosphate hydrolases"/>
    <property type="match status" value="1"/>
</dbReference>
<evidence type="ECO:0000256" key="4">
    <source>
        <dbReference type="ARBA" id="ARBA00022723"/>
    </source>
</evidence>
<dbReference type="PANTHER" id="PTHR45623">
    <property type="entry name" value="CHROMODOMAIN-HELICASE-DNA-BINDING PROTEIN 3-RELATED-RELATED"/>
    <property type="match status" value="1"/>
</dbReference>
<evidence type="ECO:0000256" key="15">
    <source>
        <dbReference type="ARBA" id="ARBA00023242"/>
    </source>
</evidence>
<keyword evidence="12" id="KW-0805">Transcription regulation</keyword>
<feature type="region of interest" description="Disordered" evidence="18">
    <location>
        <begin position="397"/>
        <end position="421"/>
    </location>
</feature>
<dbReference type="PROSITE" id="PS00690">
    <property type="entry name" value="DEAH_ATP_HELICASE"/>
    <property type="match status" value="1"/>
</dbReference>
<dbReference type="SMART" id="SM01147">
    <property type="entry name" value="DUF1087"/>
    <property type="match status" value="1"/>
</dbReference>
<dbReference type="InterPro" id="IPR009463">
    <property type="entry name" value="DUF1087"/>
</dbReference>
<dbReference type="InterPro" id="IPR014001">
    <property type="entry name" value="Helicase_ATP-bd"/>
</dbReference>
<dbReference type="FunFam" id="3.30.40.10:FF:000001">
    <property type="entry name" value="chromodomain-helicase-DNA-binding protein 3 isoform X1"/>
    <property type="match status" value="1"/>
</dbReference>
<dbReference type="SUPFAM" id="SSF54160">
    <property type="entry name" value="Chromo domain-like"/>
    <property type="match status" value="2"/>
</dbReference>
<evidence type="ECO:0000256" key="5">
    <source>
        <dbReference type="ARBA" id="ARBA00022737"/>
    </source>
</evidence>
<dbReference type="InterPro" id="IPR038718">
    <property type="entry name" value="SNF2-like_sf"/>
</dbReference>
<sequence length="1626" mass="186304">MRPMIAKKNPKIPMSKMMTILGAKWREFSSNNPFKGSAAAVAAAAAAAAAAVAEQVSAATASPEPPPQPPPLRKAKTKEGKGPGYKKRSKSPRVSDKKKPKPKKMAPLRIKLGALGNKRKKSSSSEEVDEDDSEQENSSVHSSSVRSDSSGRVKKSKRGRPAKKKKKVLGDEDGDGYETDHQDYCEVCQQGGEIILCDTCPRAYHLVCLEPELEKAPEGKWSCPHCEKEGIQWEAKEEDFEDFEEECDDVRDVEAGLGGEEEDDHMEFCRVCKDGGELLCCDSCPSSYHIHCLNPPLPEIPNGEWLCPRCTCPPIKGRVQKILHWRWGDPPPPVPVPPPPDAPPDAPPPPPMKGRPEREFFVKLTRQSYWHCTWITELQLEIFHSVMFRNYQRKTDMDEPPSLDYGSGGEEDSGKSEKRRAKDPQYAILEEKYYRYGIKPEWMMVHRIINHSVDKKGNYHYLVKWRDLTYDQCTWERDELDIPEFSAYKTLYWRHRLIKEDPEKPRKMRRREENDDAPSTPINDPTIKYEEQPDFVTETGGTLHLYQLEGLNWLRFSWAQGTDTILADEMGLGKTIQTIVFLYSLLKEGHTKGPFLVSAPLSTIINWEREFEMWAPDFYVVTYTGDKDSRAIIRENEFTFDDTPVKGGKKAFKLRREAPIKFHVLLTSYELVTIDQNVLKSVDWACLVVDEAHRLKNNQSKFFRRLNDYKIDHKLLLTGTPLQNNLEELFHLLNFLTPNRFNNLEGFLEEFADISKEDQIKKLHDLLGPHMLRRLKADVFKNMPAKTELIVRVELSPMQKKYYKFILTRNFEALNSKGGGNQVSLLNIMMDLKKCCNHPYLFPVASAEAPKTPSGAYEGAGLTKASGKLMLLQKMLRKLKEQGHRVLVFSQMTKMLDLLEDFLDYEGYKYERIDGGITGALRQEAIDRFNAPGACQFCFLLSTRAGGLGINLATADTVIIFDSDWNPHNDIQAFSRAHRIGQANKVMIYRFVTRASVEERITQVAKRKMMLTHLVVRPGLGSKAGSMSKQELDDILKFGTEELFKDEIEAGENKDDDSSVIHYDSTAIERLLDRSQDATDDSDMQNMNEYLSSFKVAQYTVREDDKIEEIEREIIKQEENVDPDYWEKLLRHHYEQQQEDLARNLGKGKRVRKQVNYNDAAQEDQDNQSEYSVGSEEEDEDFDERPEGRRQSRRQLRNEKDKPLPPLLARVGGNIEVLGFNTRQRKAFLNAIMRWGMPAQDAFSSQWLVRDLRGKSEKEFKAYVSLFMRHLCEPVADGSEMFADGVPREGLCRQPVLTRIGVMSLVKKKVQEFEHINGKWSMPELKPEITVDSKKSSRASSPAIKTDTPTPEMSCNNTPCTSKPEEVKGEKDAVKEVRGQREEVPKGNGKPTERPRFMFNIADGGFTELHTLWQNEERAAISSGKINEIWHRRHDFWLLAGIVCHGYARWQDIQNDPQFAIVNEPFKTQVNKGNFLEMKNKFLARRFKLLEQALVIEEQLRRAAYLNMTQDPTHPAMALNARFAEVECLAESHQHLSKESLAGNKPANAVLHKGEGSLCVFVWDLSHKYLEMKNEKELCLCNWRLEVKTCPRPPKTPHSNTPPHVYVTMWEDLHNAAQMFTQRKKA</sequence>
<feature type="region of interest" description="Disordered" evidence="18">
    <location>
        <begin position="1331"/>
        <end position="1396"/>
    </location>
</feature>
<feature type="compositionally biased region" description="Basic residues" evidence="18">
    <location>
        <begin position="84"/>
        <end position="106"/>
    </location>
</feature>
<evidence type="ECO:0000259" key="20">
    <source>
        <dbReference type="PROSITE" id="PS50016"/>
    </source>
</evidence>
<dbReference type="InterPro" id="IPR012958">
    <property type="entry name" value="CHD_N"/>
</dbReference>
<dbReference type="Pfam" id="PF06465">
    <property type="entry name" value="DUF1087"/>
    <property type="match status" value="1"/>
</dbReference>
<dbReference type="GO" id="GO:0003682">
    <property type="term" value="F:chromatin binding"/>
    <property type="evidence" value="ECO:0007669"/>
    <property type="project" value="TreeGrafter"/>
</dbReference>
<dbReference type="FunFam" id="3.40.50.10810:FF:000001">
    <property type="entry name" value="chromodomain-helicase-DNA-binding protein 3 isoform X1"/>
    <property type="match status" value="1"/>
</dbReference>
<dbReference type="Gene3D" id="1.10.10.60">
    <property type="entry name" value="Homeodomain-like"/>
    <property type="match status" value="1"/>
</dbReference>
<evidence type="ECO:0000256" key="1">
    <source>
        <dbReference type="ARBA" id="ARBA00004123"/>
    </source>
</evidence>
<dbReference type="PROSITE" id="PS51192">
    <property type="entry name" value="HELICASE_ATP_BIND_1"/>
    <property type="match status" value="1"/>
</dbReference>
<evidence type="ECO:0000256" key="14">
    <source>
        <dbReference type="ARBA" id="ARBA00023163"/>
    </source>
</evidence>
<feature type="region of interest" description="Disordered" evidence="18">
    <location>
        <begin position="51"/>
        <end position="174"/>
    </location>
</feature>
<feature type="region of interest" description="Disordered" evidence="18">
    <location>
        <begin position="330"/>
        <end position="356"/>
    </location>
</feature>
<dbReference type="GO" id="GO:0005524">
    <property type="term" value="F:ATP binding"/>
    <property type="evidence" value="ECO:0007669"/>
    <property type="project" value="UniProtKB-KW"/>
</dbReference>
<feature type="compositionally biased region" description="Basic and acidic residues" evidence="18">
    <location>
        <begin position="504"/>
        <end position="513"/>
    </location>
</feature>
<feature type="compositionally biased region" description="Pro residues" evidence="18">
    <location>
        <begin position="63"/>
        <end position="72"/>
    </location>
</feature>
<dbReference type="Gene3D" id="3.40.50.10810">
    <property type="entry name" value="Tandem AAA-ATPase domain"/>
    <property type="match status" value="1"/>
</dbReference>
<evidence type="ECO:0000256" key="10">
    <source>
        <dbReference type="ARBA" id="ARBA00022840"/>
    </source>
</evidence>
<evidence type="ECO:0000256" key="7">
    <source>
        <dbReference type="ARBA" id="ARBA00022771"/>
    </source>
</evidence>
<dbReference type="InterPro" id="IPR000330">
    <property type="entry name" value="SNF2_N"/>
</dbReference>
<dbReference type="Gene3D" id="2.40.50.40">
    <property type="match status" value="1"/>
</dbReference>
<dbReference type="Pfam" id="PF08074">
    <property type="entry name" value="CHDCT2"/>
    <property type="match status" value="1"/>
</dbReference>
<dbReference type="InterPro" id="IPR016197">
    <property type="entry name" value="Chromo-like_dom_sf"/>
</dbReference>
<keyword evidence="3" id="KW-0597">Phosphoprotein</keyword>
<dbReference type="SMART" id="SM00298">
    <property type="entry name" value="CHROMO"/>
    <property type="match status" value="2"/>
</dbReference>
<dbReference type="CDD" id="cd18793">
    <property type="entry name" value="SF2_C_SNF"/>
    <property type="match status" value="1"/>
</dbReference>
<evidence type="ECO:0000256" key="2">
    <source>
        <dbReference type="ARBA" id="ARBA00007025"/>
    </source>
</evidence>
<dbReference type="Pfam" id="PF00176">
    <property type="entry name" value="SNF2-rel_dom"/>
    <property type="match status" value="1"/>
</dbReference>
<dbReference type="GO" id="GO:0008270">
    <property type="term" value="F:zinc ion binding"/>
    <property type="evidence" value="ECO:0007669"/>
    <property type="project" value="UniProtKB-KW"/>
</dbReference>
<dbReference type="FunFam" id="3.40.50.300:FF:000015">
    <property type="entry name" value="chromodomain-helicase-DNA-binding protein 9 isoform X1"/>
    <property type="match status" value="1"/>
</dbReference>
<feature type="domain" description="PHD-type" evidence="20">
    <location>
        <begin position="182"/>
        <end position="229"/>
    </location>
</feature>
<dbReference type="SMART" id="SM00490">
    <property type="entry name" value="HELICc"/>
    <property type="match status" value="1"/>
</dbReference>
<proteinExistence type="inferred from homology"/>
<dbReference type="InterPro" id="IPR002464">
    <property type="entry name" value="DNA/RNA_helicase_DEAH_CS"/>
</dbReference>
<feature type="compositionally biased region" description="Pro residues" evidence="18">
    <location>
        <begin position="330"/>
        <end position="353"/>
    </location>
</feature>
<keyword evidence="9" id="KW-0862">Zinc</keyword>
<dbReference type="PROSITE" id="PS50013">
    <property type="entry name" value="CHROMO_2"/>
    <property type="match status" value="1"/>
</dbReference>
<keyword evidence="15" id="KW-0539">Nucleus</keyword>
<feature type="compositionally biased region" description="Low complexity" evidence="18">
    <location>
        <begin position="136"/>
        <end position="150"/>
    </location>
</feature>
<dbReference type="FunFam" id="1.10.10.60:FF:000037">
    <property type="entry name" value="chromodomain-helicase-DNA-binding protein 3 isoform X1"/>
    <property type="match status" value="1"/>
</dbReference>
<evidence type="ECO:0000259" key="21">
    <source>
        <dbReference type="PROSITE" id="PS51192"/>
    </source>
</evidence>
<evidence type="ECO:0000256" key="13">
    <source>
        <dbReference type="ARBA" id="ARBA00023125"/>
    </source>
</evidence>
<dbReference type="PROSITE" id="PS50016">
    <property type="entry name" value="ZF_PHD_2"/>
    <property type="match status" value="2"/>
</dbReference>
<evidence type="ECO:0000256" key="11">
    <source>
        <dbReference type="ARBA" id="ARBA00022853"/>
    </source>
</evidence>
<feature type="compositionally biased region" description="Basic and acidic residues" evidence="18">
    <location>
        <begin position="412"/>
        <end position="421"/>
    </location>
</feature>
<comment type="similarity">
    <text evidence="2">Belongs to the SNF2/RAD54 helicase family.</text>
</comment>
<dbReference type="InterPro" id="IPR001965">
    <property type="entry name" value="Znf_PHD"/>
</dbReference>
<dbReference type="Pfam" id="PF00271">
    <property type="entry name" value="Helicase_C"/>
    <property type="match status" value="1"/>
</dbReference>
<dbReference type="Pfam" id="PF08073">
    <property type="entry name" value="CHDNT"/>
    <property type="match status" value="1"/>
</dbReference>
<dbReference type="GO" id="GO:0140658">
    <property type="term" value="F:ATP-dependent chromatin remodeler activity"/>
    <property type="evidence" value="ECO:0007669"/>
    <property type="project" value="TreeGrafter"/>
</dbReference>